<dbReference type="EMBL" id="MZNU01000003">
    <property type="protein sequence ID" value="OWP07583.1"/>
    <property type="molecule type" value="Genomic_DNA"/>
</dbReference>
<evidence type="ECO:0000313" key="2">
    <source>
        <dbReference type="EMBL" id="OWP07583.1"/>
    </source>
</evidence>
<reference evidence="2 3" key="1">
    <citation type="submission" date="2017-04" db="EMBL/GenBank/DDBJ databases">
        <title>Draft genome sequence of Marssonina coronaria NL1: causal agent of apple blotch.</title>
        <authorList>
            <person name="Cheng Q."/>
        </authorList>
    </citation>
    <scope>NUCLEOTIDE SEQUENCE [LARGE SCALE GENOMIC DNA]</scope>
    <source>
        <strain evidence="2 3">NL1</strain>
    </source>
</reference>
<comment type="caution">
    <text evidence="2">The sequence shown here is derived from an EMBL/GenBank/DDBJ whole genome shotgun (WGS) entry which is preliminary data.</text>
</comment>
<organism evidence="2 3">
    <name type="scientific">Diplocarpon coronariae</name>
    <dbReference type="NCBI Taxonomy" id="2795749"/>
    <lineage>
        <taxon>Eukaryota</taxon>
        <taxon>Fungi</taxon>
        <taxon>Dikarya</taxon>
        <taxon>Ascomycota</taxon>
        <taxon>Pezizomycotina</taxon>
        <taxon>Leotiomycetes</taxon>
        <taxon>Helotiales</taxon>
        <taxon>Drepanopezizaceae</taxon>
        <taxon>Diplocarpon</taxon>
    </lineage>
</organism>
<dbReference type="Gene3D" id="3.40.50.150">
    <property type="entry name" value="Vaccinia Virus protein VP39"/>
    <property type="match status" value="1"/>
</dbReference>
<sequence length="121" mass="12879">MVTPFTLDTSGFRNASPSNRNWPSFPPEAVEKLLGHLGVAGQQGARIVDLACGTGKFTELLTRDEGCEVVGVEPHEGIRDVFVKKGLENVKEVDGGAGNMPVEGDWGHVLVAVQVSCIGYN</sequence>
<dbReference type="SUPFAM" id="SSF53335">
    <property type="entry name" value="S-adenosyl-L-methionine-dependent methyltransferases"/>
    <property type="match status" value="1"/>
</dbReference>
<feature type="compositionally biased region" description="Polar residues" evidence="1">
    <location>
        <begin position="1"/>
        <end position="22"/>
    </location>
</feature>
<evidence type="ECO:0000256" key="1">
    <source>
        <dbReference type="SAM" id="MobiDB-lite"/>
    </source>
</evidence>
<dbReference type="InterPro" id="IPR029063">
    <property type="entry name" value="SAM-dependent_MTases_sf"/>
</dbReference>
<dbReference type="OrthoDB" id="10027013at2759"/>
<name>A0A218ZJ15_9HELO</name>
<keyword evidence="3" id="KW-1185">Reference proteome</keyword>
<feature type="region of interest" description="Disordered" evidence="1">
    <location>
        <begin position="1"/>
        <end position="24"/>
    </location>
</feature>
<evidence type="ECO:0000313" key="3">
    <source>
        <dbReference type="Proteomes" id="UP000242519"/>
    </source>
</evidence>
<protein>
    <recommendedName>
        <fullName evidence="4">Methyltransferase domain-containing protein</fullName>
    </recommendedName>
</protein>
<gene>
    <name evidence="2" type="ORF">B2J93_9035</name>
</gene>
<dbReference type="CDD" id="cd02440">
    <property type="entry name" value="AdoMet_MTases"/>
    <property type="match status" value="1"/>
</dbReference>
<evidence type="ECO:0008006" key="4">
    <source>
        <dbReference type="Google" id="ProtNLM"/>
    </source>
</evidence>
<proteinExistence type="predicted"/>
<dbReference type="AlphaFoldDB" id="A0A218ZJ15"/>
<dbReference type="InParanoid" id="A0A218ZJ15"/>
<dbReference type="Proteomes" id="UP000242519">
    <property type="component" value="Unassembled WGS sequence"/>
</dbReference>
<accession>A0A218ZJ15</accession>
<dbReference type="STRING" id="503106.A0A218ZJ15"/>